<evidence type="ECO:0000256" key="1">
    <source>
        <dbReference type="SAM" id="MobiDB-lite"/>
    </source>
</evidence>
<dbReference type="EMBL" id="JAANER010000002">
    <property type="protein sequence ID" value="KAG9194426.1"/>
    <property type="molecule type" value="Genomic_DNA"/>
</dbReference>
<proteinExistence type="predicted"/>
<protein>
    <submittedName>
        <fullName evidence="2">Uncharacterized protein</fullName>
    </submittedName>
</protein>
<gene>
    <name evidence="2" type="ORF">G6011_04461</name>
</gene>
<dbReference type="Proteomes" id="UP001199106">
    <property type="component" value="Unassembled WGS sequence"/>
</dbReference>
<feature type="region of interest" description="Disordered" evidence="1">
    <location>
        <begin position="269"/>
        <end position="294"/>
    </location>
</feature>
<dbReference type="AlphaFoldDB" id="A0AAD4IGJ6"/>
<evidence type="ECO:0000313" key="2">
    <source>
        <dbReference type="EMBL" id="KAG9194426.1"/>
    </source>
</evidence>
<sequence>MSATFHGAKVYLIHTTQHTRPFLTTVPFIARDFASWGSRVDHHAADSPYITEIRSREDVEHMNRTDRGGSRRTKLMEIWTTELVRRKRQQRGKTNGIGIQMSVADGGFGSIEARVKKAGELVQDVMDGLAAFGRYKSITPGSPCDIEGKADIVQEVQHVPQSTRRSKSPESPPTVLTTYTRHLYSIRYAPNAPLPSWANPDIIYADQVVLEFHHHEYIRKEQLVHAVSSAVGKDEGRMGRVEKCTNTGLKRVHLWVDVGDTFFGDVMREEGDLEDRDPVPKYERGEGPPAYDER</sequence>
<reference evidence="2" key="1">
    <citation type="submission" date="2021-07" db="EMBL/GenBank/DDBJ databases">
        <title>Genome Resource of American Ginseng Black Spot Pathogen Alternaria panax.</title>
        <authorList>
            <person name="Qiu C."/>
            <person name="Wang W."/>
            <person name="Liu Z."/>
        </authorList>
    </citation>
    <scope>NUCLEOTIDE SEQUENCE</scope>
    <source>
        <strain evidence="2">BNCC115425</strain>
    </source>
</reference>
<accession>A0AAD4IGJ6</accession>
<organism evidence="2 3">
    <name type="scientific">Alternaria panax</name>
    <dbReference type="NCBI Taxonomy" id="48097"/>
    <lineage>
        <taxon>Eukaryota</taxon>
        <taxon>Fungi</taxon>
        <taxon>Dikarya</taxon>
        <taxon>Ascomycota</taxon>
        <taxon>Pezizomycotina</taxon>
        <taxon>Dothideomycetes</taxon>
        <taxon>Pleosporomycetidae</taxon>
        <taxon>Pleosporales</taxon>
        <taxon>Pleosporineae</taxon>
        <taxon>Pleosporaceae</taxon>
        <taxon>Alternaria</taxon>
        <taxon>Alternaria sect. Panax</taxon>
    </lineage>
</organism>
<keyword evidence="3" id="KW-1185">Reference proteome</keyword>
<evidence type="ECO:0000313" key="3">
    <source>
        <dbReference type="Proteomes" id="UP001199106"/>
    </source>
</evidence>
<comment type="caution">
    <text evidence="2">The sequence shown here is derived from an EMBL/GenBank/DDBJ whole genome shotgun (WGS) entry which is preliminary data.</text>
</comment>
<name>A0AAD4IGJ6_9PLEO</name>